<keyword evidence="2" id="KW-1185">Reference proteome</keyword>
<reference evidence="1 2" key="1">
    <citation type="submission" date="2020-04" db="EMBL/GenBank/DDBJ databases">
        <authorList>
            <person name="Yoon J."/>
        </authorList>
    </citation>
    <scope>NUCLEOTIDE SEQUENCE [LARGE SCALE GENOMIC DNA]</scope>
    <source>
        <strain evidence="1 2">KMU-166</strain>
    </source>
</reference>
<name>A0ABX1GCH9_9GAMM</name>
<accession>A0ABX1GCH9</accession>
<evidence type="ECO:0000313" key="2">
    <source>
        <dbReference type="Proteomes" id="UP000765845"/>
    </source>
</evidence>
<gene>
    <name evidence="1" type="ORF">HCU74_05340</name>
</gene>
<dbReference type="EMBL" id="JAAWWK010000002">
    <property type="protein sequence ID" value="NKI16843.1"/>
    <property type="molecule type" value="Genomic_DNA"/>
</dbReference>
<protein>
    <submittedName>
        <fullName evidence="1">DUF3012 domain-containing protein</fullName>
    </submittedName>
</protein>
<dbReference type="Pfam" id="PF11216">
    <property type="entry name" value="DUF3012"/>
    <property type="match status" value="1"/>
</dbReference>
<sequence length="62" mass="6693">MGIAEDLMNKIKGLLLLTAILVTAACAPEVGSEAWCKAMSEKPKGDWTANELSDYTKSCVFK</sequence>
<dbReference type="InterPro" id="IPR021379">
    <property type="entry name" value="DUF3012"/>
</dbReference>
<proteinExistence type="predicted"/>
<organism evidence="1 2">
    <name type="scientific">Spongiibacter thalassae</name>
    <dbReference type="NCBI Taxonomy" id="2721624"/>
    <lineage>
        <taxon>Bacteria</taxon>
        <taxon>Pseudomonadati</taxon>
        <taxon>Pseudomonadota</taxon>
        <taxon>Gammaproteobacteria</taxon>
        <taxon>Cellvibrionales</taxon>
        <taxon>Spongiibacteraceae</taxon>
        <taxon>Spongiibacter</taxon>
    </lineage>
</organism>
<dbReference type="Proteomes" id="UP000765845">
    <property type="component" value="Unassembled WGS sequence"/>
</dbReference>
<comment type="caution">
    <text evidence="1">The sequence shown here is derived from an EMBL/GenBank/DDBJ whole genome shotgun (WGS) entry which is preliminary data.</text>
</comment>
<evidence type="ECO:0000313" key="1">
    <source>
        <dbReference type="EMBL" id="NKI16843.1"/>
    </source>
</evidence>